<name>A0A6I6LQW0_STUST</name>
<proteinExistence type="predicted"/>
<evidence type="ECO:0000313" key="5">
    <source>
        <dbReference type="Proteomes" id="UP000438983"/>
    </source>
</evidence>
<feature type="region of interest" description="Disordered" evidence="2">
    <location>
        <begin position="1"/>
        <end position="24"/>
    </location>
</feature>
<accession>A0A6I6LQW0</accession>
<evidence type="ECO:0000256" key="3">
    <source>
        <dbReference type="SAM" id="Phobius"/>
    </source>
</evidence>
<sequence length="262" mass="29908">MTESSPSPQDNEAQAPTTPQPHPWAALVPDRFRLLRLSGLPTDRETGPRPLRFVELAQVERHTPQQSLLRLIVRLPGQIVSNKHNVLEIWADHRAKEVRFGPDSGLRVEPVNRGLGRFLLAQGALWAQKRWAHYLVEGRALPARDITSNDMRLRRDHCLLSQGLDVLYPEPQQLKATYGAPRVSALRPDWNTEKVQIIELKDAAAMLEQADQNLLMQENTIRDMQERLNRFRREDGGLRFTIACLIAFALFQAGLLIWIATR</sequence>
<feature type="compositionally biased region" description="Polar residues" evidence="2">
    <location>
        <begin position="1"/>
        <end position="17"/>
    </location>
</feature>
<evidence type="ECO:0000256" key="2">
    <source>
        <dbReference type="SAM" id="MobiDB-lite"/>
    </source>
</evidence>
<reference evidence="4 5" key="1">
    <citation type="submission" date="2019-12" db="EMBL/GenBank/DDBJ databases">
        <title>Complete genome sequence of Pseudomonas stutzeri.</title>
        <authorList>
            <person name="Lim S.R."/>
            <person name="Kim J.H."/>
        </authorList>
    </citation>
    <scope>NUCLEOTIDE SEQUENCE [LARGE SCALE GENOMIC DNA]</scope>
    <source>
        <strain evidence="4 5">PM101005</strain>
    </source>
</reference>
<feature type="transmembrane region" description="Helical" evidence="3">
    <location>
        <begin position="237"/>
        <end position="260"/>
    </location>
</feature>
<dbReference type="OrthoDB" id="7009097at2"/>
<evidence type="ECO:0000313" key="4">
    <source>
        <dbReference type="EMBL" id="QGZ30766.1"/>
    </source>
</evidence>
<keyword evidence="1" id="KW-0175">Coiled coil</keyword>
<evidence type="ECO:0000256" key="1">
    <source>
        <dbReference type="SAM" id="Coils"/>
    </source>
</evidence>
<keyword evidence="3" id="KW-1133">Transmembrane helix</keyword>
<protein>
    <submittedName>
        <fullName evidence="4">Uncharacterized protein</fullName>
    </submittedName>
</protein>
<gene>
    <name evidence="4" type="ORF">GQA94_12090</name>
</gene>
<dbReference type="RefSeq" id="WP_158188254.1">
    <property type="nucleotide sequence ID" value="NZ_CP046902.1"/>
</dbReference>
<dbReference type="AlphaFoldDB" id="A0A6I6LQW0"/>
<dbReference type="EMBL" id="CP046902">
    <property type="protein sequence ID" value="QGZ30766.1"/>
    <property type="molecule type" value="Genomic_DNA"/>
</dbReference>
<organism evidence="4 5">
    <name type="scientific">Stutzerimonas stutzeri</name>
    <name type="common">Pseudomonas stutzeri</name>
    <dbReference type="NCBI Taxonomy" id="316"/>
    <lineage>
        <taxon>Bacteria</taxon>
        <taxon>Pseudomonadati</taxon>
        <taxon>Pseudomonadota</taxon>
        <taxon>Gammaproteobacteria</taxon>
        <taxon>Pseudomonadales</taxon>
        <taxon>Pseudomonadaceae</taxon>
        <taxon>Stutzerimonas</taxon>
    </lineage>
</organism>
<keyword evidence="3" id="KW-0812">Transmembrane</keyword>
<dbReference type="Proteomes" id="UP000438983">
    <property type="component" value="Chromosome"/>
</dbReference>
<keyword evidence="3" id="KW-0472">Membrane</keyword>
<feature type="coiled-coil region" evidence="1">
    <location>
        <begin position="200"/>
        <end position="234"/>
    </location>
</feature>